<name>A0A6J4E4Q7_9PSED</name>
<feature type="domain" description="CheW-like" evidence="1">
    <location>
        <begin position="16"/>
        <end position="160"/>
    </location>
</feature>
<dbReference type="SMART" id="SM00260">
    <property type="entry name" value="CheW"/>
    <property type="match status" value="1"/>
</dbReference>
<dbReference type="PANTHER" id="PTHR22617:SF41">
    <property type="entry name" value="CHEMOTAXIS SIGNAL TRANSDUCTION SYSTEM ADAPTOR PROTEIN CHEW"/>
    <property type="match status" value="1"/>
</dbReference>
<dbReference type="GO" id="GO:0005829">
    <property type="term" value="C:cytosol"/>
    <property type="evidence" value="ECO:0007669"/>
    <property type="project" value="TreeGrafter"/>
</dbReference>
<dbReference type="AlphaFoldDB" id="A0A6J4E4Q7"/>
<dbReference type="PANTHER" id="PTHR22617">
    <property type="entry name" value="CHEMOTAXIS SENSOR HISTIDINE KINASE-RELATED"/>
    <property type="match status" value="1"/>
</dbReference>
<evidence type="ECO:0000313" key="3">
    <source>
        <dbReference type="EMBL" id="GJN53924.1"/>
    </source>
</evidence>
<evidence type="ECO:0000259" key="1">
    <source>
        <dbReference type="PROSITE" id="PS50851"/>
    </source>
</evidence>
<reference evidence="2 4" key="1">
    <citation type="submission" date="2020-05" db="EMBL/GenBank/DDBJ databases">
        <title>Characterization of novel class B3 metallo-beta-lactamase from novel Pseudomonas species.</title>
        <authorList>
            <person name="Yamada K."/>
            <person name="Aoki K."/>
            <person name="Ishii Y."/>
        </authorList>
    </citation>
    <scope>NUCLEOTIDE SEQUENCE [LARGE SCALE GENOMIC DNA]</scope>
    <source>
        <strain evidence="2 4">TUM18999</strain>
        <strain evidence="3 5">TUM20286</strain>
    </source>
</reference>
<dbReference type="InterPro" id="IPR039315">
    <property type="entry name" value="CheW"/>
</dbReference>
<protein>
    <submittedName>
        <fullName evidence="2">Chemotaxis protein CheW</fullName>
    </submittedName>
</protein>
<dbReference type="InterPro" id="IPR002545">
    <property type="entry name" value="CheW-lke_dom"/>
</dbReference>
<dbReference type="SUPFAM" id="SSF50341">
    <property type="entry name" value="CheW-like"/>
    <property type="match status" value="1"/>
</dbReference>
<accession>A0A6J4E4Q7</accession>
<organism evidence="2 4">
    <name type="scientific">Pseudomonas tohonis</name>
    <dbReference type="NCBI Taxonomy" id="2725477"/>
    <lineage>
        <taxon>Bacteria</taxon>
        <taxon>Pseudomonadati</taxon>
        <taxon>Pseudomonadota</taxon>
        <taxon>Gammaproteobacteria</taxon>
        <taxon>Pseudomonadales</taxon>
        <taxon>Pseudomonadaceae</taxon>
        <taxon>Pseudomonas</taxon>
    </lineage>
</organism>
<evidence type="ECO:0000313" key="2">
    <source>
        <dbReference type="EMBL" id="BCG24837.1"/>
    </source>
</evidence>
<dbReference type="EMBL" id="BQKM01000008">
    <property type="protein sequence ID" value="GJN53924.1"/>
    <property type="molecule type" value="Genomic_DNA"/>
</dbReference>
<dbReference type="KEGG" id="ptw:TUM18999_30280"/>
<dbReference type="RefSeq" id="WP_173175514.1">
    <property type="nucleotide sequence ID" value="NZ_AP023189.1"/>
</dbReference>
<evidence type="ECO:0000313" key="4">
    <source>
        <dbReference type="Proteomes" id="UP000509383"/>
    </source>
</evidence>
<dbReference type="EMBL" id="AP023189">
    <property type="protein sequence ID" value="BCG24837.1"/>
    <property type="molecule type" value="Genomic_DNA"/>
</dbReference>
<dbReference type="PROSITE" id="PS50851">
    <property type="entry name" value="CHEW"/>
    <property type="match status" value="1"/>
</dbReference>
<dbReference type="Pfam" id="PF01584">
    <property type="entry name" value="CheW"/>
    <property type="match status" value="1"/>
</dbReference>
<dbReference type="Proteomes" id="UP001054892">
    <property type="component" value="Unassembled WGS sequence"/>
</dbReference>
<evidence type="ECO:0000313" key="5">
    <source>
        <dbReference type="Proteomes" id="UP001054892"/>
    </source>
</evidence>
<keyword evidence="5" id="KW-1185">Reference proteome</keyword>
<dbReference type="Gene3D" id="2.30.30.40">
    <property type="entry name" value="SH3 Domains"/>
    <property type="match status" value="1"/>
</dbReference>
<proteinExistence type="predicted"/>
<dbReference type="Gene3D" id="2.40.50.180">
    <property type="entry name" value="CheA-289, Domain 4"/>
    <property type="match status" value="1"/>
</dbReference>
<dbReference type="GO" id="GO:0007165">
    <property type="term" value="P:signal transduction"/>
    <property type="evidence" value="ECO:0007669"/>
    <property type="project" value="InterPro"/>
</dbReference>
<dbReference type="GO" id="GO:0006935">
    <property type="term" value="P:chemotaxis"/>
    <property type="evidence" value="ECO:0007669"/>
    <property type="project" value="InterPro"/>
</dbReference>
<dbReference type="Proteomes" id="UP000509383">
    <property type="component" value="Chromosome"/>
</dbReference>
<dbReference type="InterPro" id="IPR036061">
    <property type="entry name" value="CheW-like_dom_sf"/>
</dbReference>
<gene>
    <name evidence="2" type="primary">cheW-1</name>
    <name evidence="2" type="ORF">TUM18999_30280</name>
    <name evidence="3" type="ORF">TUM20286_36760</name>
</gene>
<sequence>MSTASLPLPEFVDDEQRQYLTFRVGRDLFGVATRYVREILEFHAITQVPMMPPLVRGVINLRGAVVPIIDLAERFGLGSTELGPRTCIVIVELQDADEAQLMGALVDAVTAVAEIEPRALRQAPAFGSRVPPEYIEDLARVDERFLTLLRMEQVLNVDQIAALAGQRNTPRLSLV</sequence>